<name>A0A850HFU8_9FIRM</name>
<evidence type="ECO:0000256" key="3">
    <source>
        <dbReference type="PIRSR" id="PIRSR613078-2"/>
    </source>
</evidence>
<feature type="binding site" evidence="3">
    <location>
        <begin position="7"/>
        <end position="14"/>
    </location>
    <ligand>
        <name>substrate</name>
    </ligand>
</feature>
<dbReference type="InterPro" id="IPR029033">
    <property type="entry name" value="His_PPase_superfam"/>
</dbReference>
<evidence type="ECO:0000313" key="6">
    <source>
        <dbReference type="Proteomes" id="UP000528555"/>
    </source>
</evidence>
<dbReference type="InterPro" id="IPR001345">
    <property type="entry name" value="PG/BPGM_mutase_AS"/>
</dbReference>
<dbReference type="GO" id="GO:0004331">
    <property type="term" value="F:fructose-2,6-bisphosphate 2-phosphatase activity"/>
    <property type="evidence" value="ECO:0007669"/>
    <property type="project" value="TreeGrafter"/>
</dbReference>
<dbReference type="EMBL" id="JAAITX010000001">
    <property type="protein sequence ID" value="NVH57371.1"/>
    <property type="molecule type" value="Genomic_DNA"/>
</dbReference>
<reference evidence="6 7" key="1">
    <citation type="journal article" date="2020" name="Cell Host Microbe">
        <title>Functional and Genomic Variation between Human-Derived Isolates of Lachnospiraceae Reveals Inter- and Intra-Species Diversity.</title>
        <authorList>
            <person name="Sorbara M.T."/>
            <person name="Littmann E.R."/>
            <person name="Fontana E."/>
            <person name="Moody T.U."/>
            <person name="Kohout C.E."/>
            <person name="Gjonbalaj M."/>
            <person name="Eaton V."/>
            <person name="Seok R."/>
            <person name="Leiner I.M."/>
            <person name="Pamer E.G."/>
        </authorList>
    </citation>
    <scope>NUCLEOTIDE SEQUENCE [LARGE SCALE GENOMIC DNA]</scope>
    <source>
        <strain evidence="5 6">MSK.17.11</strain>
        <strain evidence="4 7">MSK.17.38</strain>
    </source>
</reference>
<organism evidence="5 6">
    <name type="scientific">Dorea phocaeensis</name>
    <dbReference type="NCBI Taxonomy" id="2040291"/>
    <lineage>
        <taxon>Bacteria</taxon>
        <taxon>Bacillati</taxon>
        <taxon>Bacillota</taxon>
        <taxon>Clostridia</taxon>
        <taxon>Lachnospirales</taxon>
        <taxon>Lachnospiraceae</taxon>
        <taxon>Dorea</taxon>
    </lineage>
</organism>
<dbReference type="AlphaFoldDB" id="A0A850HFU8"/>
<protein>
    <submittedName>
        <fullName evidence="5">Histidine phosphatase family protein</fullName>
    </submittedName>
</protein>
<dbReference type="EMBL" id="JAAIUO010000001">
    <property type="protein sequence ID" value="NSK13500.1"/>
    <property type="molecule type" value="Genomic_DNA"/>
</dbReference>
<reference evidence="5" key="2">
    <citation type="submission" date="2020-02" db="EMBL/GenBank/DDBJ databases">
        <authorList>
            <person name="Littmann E."/>
            <person name="Sorbara M."/>
        </authorList>
    </citation>
    <scope>NUCLEOTIDE SEQUENCE</scope>
    <source>
        <strain evidence="5">MSK.17.11</strain>
        <strain evidence="4">MSK.17.38</strain>
    </source>
</reference>
<dbReference type="Proteomes" id="UP000701680">
    <property type="component" value="Unassembled WGS sequence"/>
</dbReference>
<feature type="active site" description="Proton donor/acceptor" evidence="2">
    <location>
        <position position="81"/>
    </location>
</feature>
<dbReference type="PANTHER" id="PTHR46517">
    <property type="entry name" value="FRUCTOSE-2,6-BISPHOSPHATASE TIGAR"/>
    <property type="match status" value="1"/>
</dbReference>
<feature type="binding site" evidence="3">
    <location>
        <position position="57"/>
    </location>
    <ligand>
        <name>substrate</name>
    </ligand>
</feature>
<dbReference type="SMART" id="SM00855">
    <property type="entry name" value="PGAM"/>
    <property type="match status" value="1"/>
</dbReference>
<proteinExistence type="predicted"/>
<dbReference type="PROSITE" id="PS00175">
    <property type="entry name" value="PG_MUTASE"/>
    <property type="match status" value="1"/>
</dbReference>
<evidence type="ECO:0000256" key="1">
    <source>
        <dbReference type="ARBA" id="ARBA00022801"/>
    </source>
</evidence>
<keyword evidence="1" id="KW-0378">Hydrolase</keyword>
<evidence type="ECO:0000313" key="4">
    <source>
        <dbReference type="EMBL" id="NSK13500.1"/>
    </source>
</evidence>
<dbReference type="Pfam" id="PF00300">
    <property type="entry name" value="His_Phos_1"/>
    <property type="match status" value="1"/>
</dbReference>
<dbReference type="RefSeq" id="WP_101694529.1">
    <property type="nucleotide sequence ID" value="NZ_JAAITX010000001.1"/>
</dbReference>
<dbReference type="CDD" id="cd07067">
    <property type="entry name" value="HP_PGM_like"/>
    <property type="match status" value="1"/>
</dbReference>
<dbReference type="GO" id="GO:0045820">
    <property type="term" value="P:negative regulation of glycolytic process"/>
    <property type="evidence" value="ECO:0007669"/>
    <property type="project" value="TreeGrafter"/>
</dbReference>
<dbReference type="GO" id="GO:0005829">
    <property type="term" value="C:cytosol"/>
    <property type="evidence" value="ECO:0007669"/>
    <property type="project" value="TreeGrafter"/>
</dbReference>
<keyword evidence="6" id="KW-1185">Reference proteome</keyword>
<dbReference type="SUPFAM" id="SSF53254">
    <property type="entry name" value="Phosphoglycerate mutase-like"/>
    <property type="match status" value="1"/>
</dbReference>
<sequence length="213" mass="24059">MKLYLVRHGETDWNKQKRIQGQVDIPLNAFGRSLAKKTAEGLKSIPFDVCYSSPLGRAEETARLILNERDVPIITDNRIMEMAFGEYEGKCCSKEGWNLPQEFECFFHDPAHFKPAKGGESFEQVQKRAGEFIEELCGKRQYQESNVLITTHGAALAGILNHIRGGSIEEYWGIGVHKNCAVTELFAADGRIEILSENVVYYDDKVEDWGIGK</sequence>
<evidence type="ECO:0000256" key="2">
    <source>
        <dbReference type="PIRSR" id="PIRSR613078-1"/>
    </source>
</evidence>
<evidence type="ECO:0000313" key="7">
    <source>
        <dbReference type="Proteomes" id="UP000701680"/>
    </source>
</evidence>
<dbReference type="OrthoDB" id="9781415at2"/>
<evidence type="ECO:0000313" key="5">
    <source>
        <dbReference type="EMBL" id="NVH57371.1"/>
    </source>
</evidence>
<dbReference type="PANTHER" id="PTHR46517:SF1">
    <property type="entry name" value="FRUCTOSE-2,6-BISPHOSPHATASE TIGAR"/>
    <property type="match status" value="1"/>
</dbReference>
<dbReference type="GO" id="GO:0043456">
    <property type="term" value="P:regulation of pentose-phosphate shunt"/>
    <property type="evidence" value="ECO:0007669"/>
    <property type="project" value="TreeGrafter"/>
</dbReference>
<dbReference type="InterPro" id="IPR051695">
    <property type="entry name" value="Phosphoglycerate_Mutase"/>
</dbReference>
<gene>
    <name evidence="5" type="ORF">G5A66_01645</name>
    <name evidence="4" type="ORF">G5A75_01165</name>
</gene>
<accession>A0A850HFU8</accession>
<feature type="active site" description="Tele-phosphohistidine intermediate" evidence="2">
    <location>
        <position position="8"/>
    </location>
</feature>
<dbReference type="Proteomes" id="UP000528555">
    <property type="component" value="Unassembled WGS sequence"/>
</dbReference>
<dbReference type="InterPro" id="IPR013078">
    <property type="entry name" value="His_Pase_superF_clade-1"/>
</dbReference>
<comment type="caution">
    <text evidence="5">The sequence shown here is derived from an EMBL/GenBank/DDBJ whole genome shotgun (WGS) entry which is preliminary data.</text>
</comment>
<dbReference type="Gene3D" id="3.40.50.1240">
    <property type="entry name" value="Phosphoglycerate mutase-like"/>
    <property type="match status" value="1"/>
</dbReference>